<sequence length="145" mass="16142">MWSQNIILRKGRHSLAFVGIAVATIVAAFLFQRLTIYGDAVVSVYQDFYVQDLSENHSDILNGAITIDDATLSQAPKLRELMNGSLKIKDSPYGSSVASQISIFDYNVIKTISENNPLGAERLRQSNSHVVNYDGQYYGVIIIKR</sequence>
<dbReference type="KEGG" id="nga:Ngar_c20080"/>
<evidence type="ECO:0000313" key="2">
    <source>
        <dbReference type="EMBL" id="AFU58940.1"/>
    </source>
</evidence>
<dbReference type="AlphaFoldDB" id="K0IGK4"/>
<feature type="transmembrane region" description="Helical" evidence="1">
    <location>
        <begin position="12"/>
        <end position="31"/>
    </location>
</feature>
<keyword evidence="1" id="KW-0472">Membrane</keyword>
<gene>
    <name evidence="2" type="ordered locus">Ngar_c20080</name>
</gene>
<dbReference type="BioCyc" id="CNIT1237085:G1324-2006-MONOMER"/>
<evidence type="ECO:0000256" key="1">
    <source>
        <dbReference type="SAM" id="Phobius"/>
    </source>
</evidence>
<name>K0IGK4_NITGG</name>
<reference evidence="2 3" key="1">
    <citation type="journal article" date="2012" name="Environ. Microbiol.">
        <title>The genome of the ammonia-oxidizing Candidatus Nitrososphaera gargensis: insights into metabolic versatility and environmental adaptations.</title>
        <authorList>
            <person name="Spang A."/>
            <person name="Poehlein A."/>
            <person name="Offre P."/>
            <person name="Zumbragel S."/>
            <person name="Haider S."/>
            <person name="Rychlik N."/>
            <person name="Nowka B."/>
            <person name="Schmeisser C."/>
            <person name="Lebedeva E.V."/>
            <person name="Rattei T."/>
            <person name="Bohm C."/>
            <person name="Schmid M."/>
            <person name="Galushko A."/>
            <person name="Hatzenpichler R."/>
            <person name="Weinmaier T."/>
            <person name="Daniel R."/>
            <person name="Schleper C."/>
            <person name="Spieck E."/>
            <person name="Streit W."/>
            <person name="Wagner M."/>
        </authorList>
    </citation>
    <scope>NUCLEOTIDE SEQUENCE [LARGE SCALE GENOMIC DNA]</scope>
    <source>
        <strain evidence="3">Ga9.2</strain>
    </source>
</reference>
<keyword evidence="1" id="KW-0812">Transmembrane</keyword>
<proteinExistence type="predicted"/>
<protein>
    <submittedName>
        <fullName evidence="2">Uncharacterized protein</fullName>
    </submittedName>
</protein>
<accession>K0IGK4</accession>
<dbReference type="InParanoid" id="K0IGK4"/>
<dbReference type="HOGENOM" id="CLU_1782543_0_0_2"/>
<keyword evidence="3" id="KW-1185">Reference proteome</keyword>
<dbReference type="Proteomes" id="UP000008037">
    <property type="component" value="Chromosome"/>
</dbReference>
<evidence type="ECO:0000313" key="3">
    <source>
        <dbReference type="Proteomes" id="UP000008037"/>
    </source>
</evidence>
<organism evidence="2 3">
    <name type="scientific">Nitrososphaera gargensis (strain Ga9.2)</name>
    <dbReference type="NCBI Taxonomy" id="1237085"/>
    <lineage>
        <taxon>Archaea</taxon>
        <taxon>Nitrososphaerota</taxon>
        <taxon>Nitrososphaeria</taxon>
        <taxon>Nitrososphaerales</taxon>
        <taxon>Nitrososphaeraceae</taxon>
        <taxon>Nitrososphaera</taxon>
    </lineage>
</organism>
<dbReference type="EMBL" id="CP002408">
    <property type="protein sequence ID" value="AFU58940.1"/>
    <property type="molecule type" value="Genomic_DNA"/>
</dbReference>
<keyword evidence="1" id="KW-1133">Transmembrane helix</keyword>